<dbReference type="Proteomes" id="UP000324133">
    <property type="component" value="Unassembled WGS sequence"/>
</dbReference>
<dbReference type="Pfam" id="PF05013">
    <property type="entry name" value="FGase"/>
    <property type="match status" value="1"/>
</dbReference>
<keyword evidence="1" id="KW-0378">Hydrolase</keyword>
<sequence length="238" mass="27280">MLVTCILTCEHAGNDIPDQYQRLFKGREEELYSHKAIDFGALRLAKHLASAMDLSLFYTTYSRLLVEGNRSLESEELFSDFTKSLPEQEKQDILNQYYHPHRNEVEEKIKAATDKGHQVLHLAIHTFTPAKEGEVREADIGILFDTARSGEERYAGLLKSELQKLNPARKVLYNSPYPGVDDGFPTYLRKKFNNDQYAGFELEINQKFFLNEEPEVWRQLKTEMTAAVQAALGEGSDK</sequence>
<reference evidence="1 2" key="1">
    <citation type="submission" date="2019-07" db="EMBL/GenBank/DDBJ databases">
        <title>Rufibacter sp. nov., isolated from lake sediment.</title>
        <authorList>
            <person name="Qu J.-H."/>
        </authorList>
    </citation>
    <scope>NUCLEOTIDE SEQUENCE [LARGE SCALE GENOMIC DNA]</scope>
    <source>
        <strain evidence="1 2">NBS58-1</strain>
    </source>
</reference>
<dbReference type="InterPro" id="IPR007709">
    <property type="entry name" value="N-FG_amidohydro"/>
</dbReference>
<dbReference type="GO" id="GO:0016787">
    <property type="term" value="F:hydrolase activity"/>
    <property type="evidence" value="ECO:0007669"/>
    <property type="project" value="UniProtKB-KW"/>
</dbReference>
<dbReference type="Gene3D" id="3.40.630.40">
    <property type="entry name" value="Zn-dependent exopeptidases"/>
    <property type="match status" value="1"/>
</dbReference>
<dbReference type="EMBL" id="VKKY01000002">
    <property type="protein sequence ID" value="KAA3437612.1"/>
    <property type="molecule type" value="Genomic_DNA"/>
</dbReference>
<name>A0A5B6TEJ6_9BACT</name>
<dbReference type="AlphaFoldDB" id="A0A5B6TEJ6"/>
<keyword evidence="2" id="KW-1185">Reference proteome</keyword>
<dbReference type="OrthoDB" id="9815326at2"/>
<accession>A0A5B6TEJ6</accession>
<evidence type="ECO:0000313" key="2">
    <source>
        <dbReference type="Proteomes" id="UP000324133"/>
    </source>
</evidence>
<evidence type="ECO:0000313" key="1">
    <source>
        <dbReference type="EMBL" id="KAA3437612.1"/>
    </source>
</evidence>
<gene>
    <name evidence="1" type="ORF">FOA19_09880</name>
</gene>
<comment type="caution">
    <text evidence="1">The sequence shown here is derived from an EMBL/GenBank/DDBJ whole genome shotgun (WGS) entry which is preliminary data.</text>
</comment>
<organism evidence="1 2">
    <name type="scientific">Rufibacter hautae</name>
    <dbReference type="NCBI Taxonomy" id="2595005"/>
    <lineage>
        <taxon>Bacteria</taxon>
        <taxon>Pseudomonadati</taxon>
        <taxon>Bacteroidota</taxon>
        <taxon>Cytophagia</taxon>
        <taxon>Cytophagales</taxon>
        <taxon>Hymenobacteraceae</taxon>
        <taxon>Rufibacter</taxon>
    </lineage>
</organism>
<protein>
    <submittedName>
        <fullName evidence="1">N-formylglutamate amidohydrolase</fullName>
    </submittedName>
</protein>
<dbReference type="RefSeq" id="WP_149090675.1">
    <property type="nucleotide sequence ID" value="NZ_VKKY01000002.1"/>
</dbReference>
<proteinExistence type="predicted"/>
<dbReference type="SUPFAM" id="SSF53187">
    <property type="entry name" value="Zn-dependent exopeptidases"/>
    <property type="match status" value="1"/>
</dbReference>